<name>A0A1W1X3D8_9CLOT</name>
<dbReference type="AlphaFoldDB" id="A0A1W1X3D8"/>
<dbReference type="STRING" id="1121291.SAMN02745134_00576"/>
<protein>
    <recommendedName>
        <fullName evidence="3">Immunity protein 50</fullName>
    </recommendedName>
</protein>
<evidence type="ECO:0008006" key="3">
    <source>
        <dbReference type="Google" id="ProtNLM"/>
    </source>
</evidence>
<proteinExistence type="predicted"/>
<dbReference type="RefSeq" id="WP_084113761.1">
    <property type="nucleotide sequence ID" value="NZ_FWXH01000002.1"/>
</dbReference>
<organism evidence="1 2">
    <name type="scientific">Clostridium acidisoli DSM 12555</name>
    <dbReference type="NCBI Taxonomy" id="1121291"/>
    <lineage>
        <taxon>Bacteria</taxon>
        <taxon>Bacillati</taxon>
        <taxon>Bacillota</taxon>
        <taxon>Clostridia</taxon>
        <taxon>Eubacteriales</taxon>
        <taxon>Clostridiaceae</taxon>
        <taxon>Clostridium</taxon>
    </lineage>
</organism>
<evidence type="ECO:0000313" key="2">
    <source>
        <dbReference type="Proteomes" id="UP000192468"/>
    </source>
</evidence>
<reference evidence="1 2" key="1">
    <citation type="submission" date="2017-04" db="EMBL/GenBank/DDBJ databases">
        <authorList>
            <person name="Afonso C.L."/>
            <person name="Miller P.J."/>
            <person name="Scott M.A."/>
            <person name="Spackman E."/>
            <person name="Goraichik I."/>
            <person name="Dimitrov K.M."/>
            <person name="Suarez D.L."/>
            <person name="Swayne D.E."/>
        </authorList>
    </citation>
    <scope>NUCLEOTIDE SEQUENCE [LARGE SCALE GENOMIC DNA]</scope>
    <source>
        <strain evidence="1 2">DSM 12555</strain>
    </source>
</reference>
<accession>A0A1W1X3D8</accession>
<gene>
    <name evidence="1" type="ORF">SAMN02745134_00576</name>
</gene>
<dbReference type="OrthoDB" id="1906821at2"/>
<evidence type="ECO:0000313" key="1">
    <source>
        <dbReference type="EMBL" id="SMC18474.1"/>
    </source>
</evidence>
<dbReference type="EMBL" id="FWXH01000002">
    <property type="protein sequence ID" value="SMC18474.1"/>
    <property type="molecule type" value="Genomic_DNA"/>
</dbReference>
<dbReference type="Proteomes" id="UP000192468">
    <property type="component" value="Unassembled WGS sequence"/>
</dbReference>
<keyword evidence="2" id="KW-1185">Reference proteome</keyword>
<sequence length="115" mass="13441">MKLYDLIKNYDFHDSSVEDLQYDKINKNIVIDIELCNWRQKGYKKDEPEIVLCKLVFSGVEKYTIKPDCKKFGDDEILNVVVNSGEDILHMVLLTSKQEVKNIEILANDVEIKFI</sequence>